<dbReference type="SUPFAM" id="SSF89550">
    <property type="entry name" value="PHP domain-like"/>
    <property type="match status" value="1"/>
</dbReference>
<dbReference type="PANTHER" id="PTHR39181:SF1">
    <property type="entry name" value="TYROSINE-PROTEIN PHOSPHATASE YWQE"/>
    <property type="match status" value="1"/>
</dbReference>
<evidence type="ECO:0000313" key="5">
    <source>
        <dbReference type="EMBL" id="MDU0808898.1"/>
    </source>
</evidence>
<dbReference type="RefSeq" id="WP_316070605.1">
    <property type="nucleotide sequence ID" value="NZ_JAVNWW010000003.1"/>
</dbReference>
<evidence type="ECO:0000256" key="2">
    <source>
        <dbReference type="ARBA" id="ARBA00013064"/>
    </source>
</evidence>
<comment type="catalytic activity">
    <reaction evidence="4">
        <text>O-phospho-L-tyrosyl-[protein] + H2O = L-tyrosyl-[protein] + phosphate</text>
        <dbReference type="Rhea" id="RHEA:10684"/>
        <dbReference type="Rhea" id="RHEA-COMP:10136"/>
        <dbReference type="Rhea" id="RHEA-COMP:20101"/>
        <dbReference type="ChEBI" id="CHEBI:15377"/>
        <dbReference type="ChEBI" id="CHEBI:43474"/>
        <dbReference type="ChEBI" id="CHEBI:46858"/>
        <dbReference type="ChEBI" id="CHEBI:61978"/>
        <dbReference type="EC" id="3.1.3.48"/>
    </reaction>
</comment>
<gene>
    <name evidence="5" type="ORF">PQG45_07610</name>
</gene>
<dbReference type="EMBL" id="JAVNWW010000003">
    <property type="protein sequence ID" value="MDU0808898.1"/>
    <property type="molecule type" value="Genomic_DNA"/>
</dbReference>
<reference evidence="5 6" key="1">
    <citation type="submission" date="2023-09" db="EMBL/GenBank/DDBJ databases">
        <title>Aquirufa genomes.</title>
        <authorList>
            <person name="Pitt A."/>
        </authorList>
    </citation>
    <scope>NUCLEOTIDE SEQUENCE [LARGE SCALE GENOMIC DNA]</scope>
    <source>
        <strain evidence="5 6">LEOWEIH-7C</strain>
    </source>
</reference>
<proteinExistence type="inferred from homology"/>
<evidence type="ECO:0000256" key="4">
    <source>
        <dbReference type="ARBA" id="ARBA00051722"/>
    </source>
</evidence>
<evidence type="ECO:0000313" key="6">
    <source>
        <dbReference type="Proteomes" id="UP001249959"/>
    </source>
</evidence>
<accession>A0ABU3TSP5</accession>
<name>A0ABU3TSP5_9BACT</name>
<evidence type="ECO:0000256" key="3">
    <source>
        <dbReference type="ARBA" id="ARBA00022801"/>
    </source>
</evidence>
<dbReference type="PANTHER" id="PTHR39181">
    <property type="entry name" value="TYROSINE-PROTEIN PHOSPHATASE YWQE"/>
    <property type="match status" value="1"/>
</dbReference>
<sequence length="251" mass="28296">MFSWLYRKKEPIPLVPWGIHVDIHNHVLPGIDDGAQNLDQSAFLLKGLADLGFQEIIATPHTAAGIYLNSPASIGAAFDLVQSSTIPEKVNLKGFASEYMLDDYFDRIIPSGLLCLPNRPNHRYVLVEFPYMELPYHWHDSLFALRKVGYIPILAHPERYAYIKPAVMLERIRATGILFQLNLLSLGGYYGKEVMQVAHTYLREGLYDFAGTDAHHANHIAGLQRMASDPVVSQMIAEYPFKNNSIFSTHA</sequence>
<comment type="similarity">
    <text evidence="1">Belongs to the metallo-dependent hydrolases superfamily. CpsB/CapC family.</text>
</comment>
<comment type="caution">
    <text evidence="5">The sequence shown here is derived from an EMBL/GenBank/DDBJ whole genome shotgun (WGS) entry which is preliminary data.</text>
</comment>
<dbReference type="InterPro" id="IPR016195">
    <property type="entry name" value="Pol/histidinol_Pase-like"/>
</dbReference>
<dbReference type="InterPro" id="IPR016667">
    <property type="entry name" value="Caps_polysacc_synth_CpsB/CapC"/>
</dbReference>
<organism evidence="5 6">
    <name type="scientific">Aquirufa regiilacus</name>
    <dbReference type="NCBI Taxonomy" id="3024868"/>
    <lineage>
        <taxon>Bacteria</taxon>
        <taxon>Pseudomonadati</taxon>
        <taxon>Bacteroidota</taxon>
        <taxon>Cytophagia</taxon>
        <taxon>Cytophagales</taxon>
        <taxon>Flectobacillaceae</taxon>
        <taxon>Aquirufa</taxon>
    </lineage>
</organism>
<dbReference type="EC" id="3.1.3.48" evidence="2"/>
<dbReference type="GO" id="GO:0004725">
    <property type="term" value="F:protein tyrosine phosphatase activity"/>
    <property type="evidence" value="ECO:0007669"/>
    <property type="project" value="UniProtKB-EC"/>
</dbReference>
<evidence type="ECO:0000256" key="1">
    <source>
        <dbReference type="ARBA" id="ARBA00005750"/>
    </source>
</evidence>
<dbReference type="Pfam" id="PF19567">
    <property type="entry name" value="CpsB_CapC"/>
    <property type="match status" value="1"/>
</dbReference>
<keyword evidence="6" id="KW-1185">Reference proteome</keyword>
<keyword evidence="3 5" id="KW-0378">Hydrolase</keyword>
<dbReference type="Proteomes" id="UP001249959">
    <property type="component" value="Unassembled WGS sequence"/>
</dbReference>
<protein>
    <recommendedName>
        <fullName evidence="2">protein-tyrosine-phosphatase</fullName>
        <ecNumber evidence="2">3.1.3.48</ecNumber>
    </recommendedName>
</protein>
<dbReference type="Gene3D" id="3.20.20.140">
    <property type="entry name" value="Metal-dependent hydrolases"/>
    <property type="match status" value="1"/>
</dbReference>